<dbReference type="CDD" id="cd01283">
    <property type="entry name" value="cytidine_deaminase"/>
    <property type="match status" value="1"/>
</dbReference>
<evidence type="ECO:0000313" key="4">
    <source>
        <dbReference type="Proteomes" id="UP001060123"/>
    </source>
</evidence>
<dbReference type="InterPro" id="IPR027417">
    <property type="entry name" value="P-loop_NTPase"/>
</dbReference>
<dbReference type="SUPFAM" id="SSF53927">
    <property type="entry name" value="Cytidine deaminase-like"/>
    <property type="match status" value="1"/>
</dbReference>
<organism evidence="3 4">
    <name type="scientific">Rhizobium sullae</name>
    <name type="common">Rhizobium hedysari</name>
    <dbReference type="NCBI Taxonomy" id="50338"/>
    <lineage>
        <taxon>Bacteria</taxon>
        <taxon>Pseudomonadati</taxon>
        <taxon>Pseudomonadota</taxon>
        <taxon>Alphaproteobacteria</taxon>
        <taxon>Hyphomicrobiales</taxon>
        <taxon>Rhizobiaceae</taxon>
        <taxon>Rhizobium/Agrobacterium group</taxon>
        <taxon>Rhizobium</taxon>
    </lineage>
</organism>
<dbReference type="EMBL" id="CP104146">
    <property type="protein sequence ID" value="UWU19474.1"/>
    <property type="molecule type" value="Genomic_DNA"/>
</dbReference>
<dbReference type="PANTHER" id="PTHR11644:SF2">
    <property type="entry name" value="CYTIDINE DEAMINASE"/>
    <property type="match status" value="1"/>
</dbReference>
<dbReference type="Gene3D" id="3.40.140.10">
    <property type="entry name" value="Cytidine Deaminase, domain 2"/>
    <property type="match status" value="1"/>
</dbReference>
<dbReference type="InterPro" id="IPR002125">
    <property type="entry name" value="CMP_dCMP_dom"/>
</dbReference>
<proteinExistence type="inferred from homology"/>
<gene>
    <name evidence="3" type="ORF">N2599_37175</name>
</gene>
<sequence>MNKQPLLIALTGLPGAGKSTSAKVIGRMIEMMGRKVAQCSIGKPLYDVQRQAYARMGTELEIGQQDGELLNFFGAHIRKIRPPFMMEDFARRCRYLYLLGHDTIVCDDARPIDLQRLQLLGFKIVEIKAPDDLRRARKLSRADATIGDDQHITEKGEVSIHASVHVVNDKGFDDLDNMLREVVVKWSSQPATSKDQIEWITDRDAAIHDLVGEATAYISERYVEERHQIGAAVLCQDGSITFGLHLEAGVGRASICAEAMALGRALELKHTTPQLIVAVRHPKPSEEGNPRVVPPCGLCRELLLDYNLKMKAILHNGLSHSIVEVASLLPAKYVPSKWKQAT</sequence>
<dbReference type="RefSeq" id="WP_051336853.1">
    <property type="nucleotide sequence ID" value="NZ_CP104146.1"/>
</dbReference>
<dbReference type="Gene3D" id="3.40.50.300">
    <property type="entry name" value="P-loop containing nucleotide triphosphate hydrolases"/>
    <property type="match status" value="1"/>
</dbReference>
<dbReference type="Pfam" id="PF00383">
    <property type="entry name" value="dCMP_cyt_deam_1"/>
    <property type="match status" value="1"/>
</dbReference>
<name>A0ABY5XXV3_RHISU</name>
<dbReference type="InterPro" id="IPR050202">
    <property type="entry name" value="Cyt/Deoxycyt_deaminase"/>
</dbReference>
<dbReference type="Proteomes" id="UP001060123">
    <property type="component" value="Plasmid pWSM1592_3"/>
</dbReference>
<comment type="similarity">
    <text evidence="1">Belongs to the cytidine and deoxycytidylate deaminase family.</text>
</comment>
<feature type="domain" description="CMP/dCMP-type deaminase" evidence="2">
    <location>
        <begin position="213"/>
        <end position="307"/>
    </location>
</feature>
<accession>A0ABY5XXV3</accession>
<keyword evidence="4" id="KW-1185">Reference proteome</keyword>
<evidence type="ECO:0000259" key="2">
    <source>
        <dbReference type="Pfam" id="PF00383"/>
    </source>
</evidence>
<reference evidence="3" key="1">
    <citation type="submission" date="2022-09" db="EMBL/GenBank/DDBJ databases">
        <title>Australian commercial rhizobial inoculants.</title>
        <authorList>
            <person name="Kohlmeier M.G."/>
            <person name="O'Hara G.W."/>
            <person name="Colombi E."/>
            <person name="Ramsay J.P."/>
            <person name="Terpolilli J."/>
        </authorList>
    </citation>
    <scope>NUCLEOTIDE SEQUENCE</scope>
    <source>
        <strain evidence="3">WSM1592</strain>
        <plasmid evidence="3">pWSM1592_3</plasmid>
    </source>
</reference>
<dbReference type="PANTHER" id="PTHR11644">
    <property type="entry name" value="CYTIDINE DEAMINASE"/>
    <property type="match status" value="1"/>
</dbReference>
<protein>
    <recommendedName>
        <fullName evidence="2">CMP/dCMP-type deaminase domain-containing protein</fullName>
    </recommendedName>
</protein>
<dbReference type="InterPro" id="IPR016193">
    <property type="entry name" value="Cytidine_deaminase-like"/>
</dbReference>
<geneLocation type="plasmid" evidence="3 4">
    <name>pWSM1592_3</name>
</geneLocation>
<evidence type="ECO:0000313" key="3">
    <source>
        <dbReference type="EMBL" id="UWU19474.1"/>
    </source>
</evidence>
<keyword evidence="3" id="KW-0614">Plasmid</keyword>
<dbReference type="SUPFAM" id="SSF52540">
    <property type="entry name" value="P-loop containing nucleoside triphosphate hydrolases"/>
    <property type="match status" value="1"/>
</dbReference>
<evidence type="ECO:0000256" key="1">
    <source>
        <dbReference type="ARBA" id="ARBA00006576"/>
    </source>
</evidence>